<comment type="caution">
    <text evidence="2">The sequence shown here is derived from an EMBL/GenBank/DDBJ whole genome shotgun (WGS) entry which is preliminary data.</text>
</comment>
<dbReference type="OrthoDB" id="284473at2759"/>
<dbReference type="Gene3D" id="3.20.20.80">
    <property type="entry name" value="Glycosidases"/>
    <property type="match status" value="1"/>
</dbReference>
<dbReference type="GO" id="GO:0033925">
    <property type="term" value="F:mannosyl-glycoprotein endo-beta-N-acetylglucosaminidase activity"/>
    <property type="evidence" value="ECO:0007669"/>
    <property type="project" value="UniProtKB-EC"/>
</dbReference>
<dbReference type="GO" id="GO:0005829">
    <property type="term" value="C:cytosol"/>
    <property type="evidence" value="ECO:0007669"/>
    <property type="project" value="UniProtKB-SubCell"/>
</dbReference>
<evidence type="ECO:0000313" key="2">
    <source>
        <dbReference type="EMBL" id="KAF8905763.1"/>
    </source>
</evidence>
<dbReference type="InterPro" id="IPR032979">
    <property type="entry name" value="ENGase"/>
</dbReference>
<keyword evidence="2" id="KW-0378">Hydrolase</keyword>
<dbReference type="Pfam" id="PF03644">
    <property type="entry name" value="Glyco_hydro_85"/>
    <property type="match status" value="1"/>
</dbReference>
<accession>A0A9P5TQP3</accession>
<dbReference type="PANTHER" id="PTHR13246:SF1">
    <property type="entry name" value="CYTOSOLIC ENDO-BETA-N-ACETYLGLUCOSAMINIDASE"/>
    <property type="match status" value="1"/>
</dbReference>
<proteinExistence type="predicted"/>
<dbReference type="Gene3D" id="2.60.120.260">
    <property type="entry name" value="Galactose-binding domain-like"/>
    <property type="match status" value="1"/>
</dbReference>
<evidence type="ECO:0000259" key="1">
    <source>
        <dbReference type="Pfam" id="PF03644"/>
    </source>
</evidence>
<protein>
    <submittedName>
        <fullName evidence="2">Glycoside hydrolase family 85 protein</fullName>
    </submittedName>
</protein>
<dbReference type="InterPro" id="IPR005201">
    <property type="entry name" value="TIM_ENGase"/>
</dbReference>
<dbReference type="EMBL" id="JADNYJ010000021">
    <property type="protein sequence ID" value="KAF8905763.1"/>
    <property type="molecule type" value="Genomic_DNA"/>
</dbReference>
<evidence type="ECO:0000313" key="3">
    <source>
        <dbReference type="Proteomes" id="UP000724874"/>
    </source>
</evidence>
<organism evidence="2 3">
    <name type="scientific">Gymnopilus junonius</name>
    <name type="common">Spectacular rustgill mushroom</name>
    <name type="synonym">Gymnopilus spectabilis subsp. junonius</name>
    <dbReference type="NCBI Taxonomy" id="109634"/>
    <lineage>
        <taxon>Eukaryota</taxon>
        <taxon>Fungi</taxon>
        <taxon>Dikarya</taxon>
        <taxon>Basidiomycota</taxon>
        <taxon>Agaricomycotina</taxon>
        <taxon>Agaricomycetes</taxon>
        <taxon>Agaricomycetidae</taxon>
        <taxon>Agaricales</taxon>
        <taxon>Agaricineae</taxon>
        <taxon>Hymenogastraceae</taxon>
        <taxon>Gymnopilus</taxon>
    </lineage>
</organism>
<gene>
    <name evidence="2" type="ORF">CPB84DRAFT_1814044</name>
</gene>
<dbReference type="AlphaFoldDB" id="A0A9P5TQP3"/>
<feature type="domain" description="Cytosolic endo-beta-N-acetylglucosaminidase TIM barrel" evidence="1">
    <location>
        <begin position="90"/>
        <end position="416"/>
    </location>
</feature>
<dbReference type="PANTHER" id="PTHR13246">
    <property type="entry name" value="ENDO BETA N-ACETYLGLUCOSAMINIDASE"/>
    <property type="match status" value="1"/>
</dbReference>
<dbReference type="Proteomes" id="UP000724874">
    <property type="component" value="Unassembled WGS sequence"/>
</dbReference>
<reference evidence="2" key="1">
    <citation type="submission" date="2020-11" db="EMBL/GenBank/DDBJ databases">
        <authorList>
            <consortium name="DOE Joint Genome Institute"/>
            <person name="Ahrendt S."/>
            <person name="Riley R."/>
            <person name="Andreopoulos W."/>
            <person name="LaButti K."/>
            <person name="Pangilinan J."/>
            <person name="Ruiz-duenas F.J."/>
            <person name="Barrasa J.M."/>
            <person name="Sanchez-Garcia M."/>
            <person name="Camarero S."/>
            <person name="Miyauchi S."/>
            <person name="Serrano A."/>
            <person name="Linde D."/>
            <person name="Babiker R."/>
            <person name="Drula E."/>
            <person name="Ayuso-Fernandez I."/>
            <person name="Pacheco R."/>
            <person name="Padilla G."/>
            <person name="Ferreira P."/>
            <person name="Barriuso J."/>
            <person name="Kellner H."/>
            <person name="Castanera R."/>
            <person name="Alfaro M."/>
            <person name="Ramirez L."/>
            <person name="Pisabarro A.G."/>
            <person name="Kuo A."/>
            <person name="Tritt A."/>
            <person name="Lipzen A."/>
            <person name="He G."/>
            <person name="Yan M."/>
            <person name="Ng V."/>
            <person name="Cullen D."/>
            <person name="Martin F."/>
            <person name="Rosso M.-N."/>
            <person name="Henrissat B."/>
            <person name="Hibbett D."/>
            <person name="Martinez A.T."/>
            <person name="Grigoriev I.V."/>
        </authorList>
    </citation>
    <scope>NUCLEOTIDE SEQUENCE</scope>
    <source>
        <strain evidence="2">AH 44721</strain>
    </source>
</reference>
<sequence>MPISGKAESAPRQPLYFKSLKELDSWSAGGAGKRYHGVVKYAPRRPGPESLNRGKLLVMLKYTYISLFVCHDYKCVLAQFHRDYSDLLNLSFSHHRVTVPPPGWISAAHRQGVKILGTLIFEGGGEEDCLRLLVGKMPPSKTGQVGQPPTALTLPLSPHYATVLAELARERSFDGYLLNFEVPLAGGLEQTRTLAAWITLLQSEILAKVGPHGQTLWYDSVVINGQLAWQDRLNSYNLPFFLSSTGLFSNYTWRVDYPALTAQYFLSLDPGLIGNTMESYSQLAPKTLQDIYMGVDVWGRGSHGGGGFGSYKAITHVAPESLGLSVALFGQAWTWESEQDKPSWTWDTWWEYESKLWVGPVSGPVEVPEAPRRKGEPECLHGPFVPISSFFLALPPPDPTDVRFHTTFCPGTGISWFVEGTRVYQSQNGWTDVDKQTSVSDLLWPCPKLYWEDEREEEVPTASTAFCMDDAWNGGNSVRLSISCLGSEDEVAAYRPLWLPVQSLSITPRKLYEASIIYKLGETSTPNVDTEFALNLKTLPGSKEDFVCDITSSTTADLPGGWTKLAIQFRTATADETTLPPSHISIGLAIAILAEEPTKPVKLPFLLGQLNVSPSLPQSYAEEDTIILWADHSPTPNVPLKRLQGTLTWEVAACFPRLAGLSITSPEDPISAWNGQPTIEWFPSFLYFNIYAQLFIDQYNVGPVDKAVWIGTSGWDGQKNGFDVLVENLPFTVPPDRKVRFYIQGVSDRGEVLKWEKCAFVDV</sequence>
<name>A0A9P5TQP3_GYMJU</name>
<keyword evidence="3" id="KW-1185">Reference proteome</keyword>